<dbReference type="Proteomes" id="UP001152888">
    <property type="component" value="Unassembled WGS sequence"/>
</dbReference>
<dbReference type="GO" id="GO:0008270">
    <property type="term" value="F:zinc ion binding"/>
    <property type="evidence" value="ECO:0007669"/>
    <property type="project" value="UniProtKB-KW"/>
</dbReference>
<evidence type="ECO:0000313" key="8">
    <source>
        <dbReference type="EMBL" id="CAH1957925.1"/>
    </source>
</evidence>
<dbReference type="PROSITE" id="PS50950">
    <property type="entry name" value="ZF_THAP"/>
    <property type="match status" value="1"/>
</dbReference>
<sequence length="121" mass="13566">MGRSCYVCKINSNNPESVDISYHRLPADPAKRLIWMSLLGIDSQTILNKEIRICSKHFRDEGFKYDLAGRRFLNDGADPINVRPLLDEGEDVSTDSTVTVSPSKESSSESYSAQGSPVRKW</sequence>
<dbReference type="InterPro" id="IPR038441">
    <property type="entry name" value="THAP_Znf_sf"/>
</dbReference>
<keyword evidence="3" id="KW-0862">Zinc</keyword>
<dbReference type="EMBL" id="CAKOFQ010006674">
    <property type="protein sequence ID" value="CAH1957925.1"/>
    <property type="molecule type" value="Genomic_DNA"/>
</dbReference>
<evidence type="ECO:0000259" key="7">
    <source>
        <dbReference type="PROSITE" id="PS50950"/>
    </source>
</evidence>
<evidence type="ECO:0000256" key="6">
    <source>
        <dbReference type="SAM" id="MobiDB-lite"/>
    </source>
</evidence>
<name>A0A9P0JS44_ACAOB</name>
<feature type="domain" description="THAP-type" evidence="7">
    <location>
        <begin position="1"/>
        <end position="82"/>
    </location>
</feature>
<dbReference type="OrthoDB" id="5982876at2759"/>
<comment type="caution">
    <text evidence="8">The sequence shown here is derived from an EMBL/GenBank/DDBJ whole genome shotgun (WGS) entry which is preliminary data.</text>
</comment>
<dbReference type="Gene3D" id="6.20.210.20">
    <property type="entry name" value="THAP domain"/>
    <property type="match status" value="1"/>
</dbReference>
<organism evidence="8 9">
    <name type="scientific">Acanthoscelides obtectus</name>
    <name type="common">Bean weevil</name>
    <name type="synonym">Bruchus obtectus</name>
    <dbReference type="NCBI Taxonomy" id="200917"/>
    <lineage>
        <taxon>Eukaryota</taxon>
        <taxon>Metazoa</taxon>
        <taxon>Ecdysozoa</taxon>
        <taxon>Arthropoda</taxon>
        <taxon>Hexapoda</taxon>
        <taxon>Insecta</taxon>
        <taxon>Pterygota</taxon>
        <taxon>Neoptera</taxon>
        <taxon>Endopterygota</taxon>
        <taxon>Coleoptera</taxon>
        <taxon>Polyphaga</taxon>
        <taxon>Cucujiformia</taxon>
        <taxon>Chrysomeloidea</taxon>
        <taxon>Chrysomelidae</taxon>
        <taxon>Bruchinae</taxon>
        <taxon>Bruchini</taxon>
        <taxon>Acanthoscelides</taxon>
    </lineage>
</organism>
<accession>A0A9P0JS44</accession>
<evidence type="ECO:0000256" key="2">
    <source>
        <dbReference type="ARBA" id="ARBA00022771"/>
    </source>
</evidence>
<reference evidence="8" key="1">
    <citation type="submission" date="2022-03" db="EMBL/GenBank/DDBJ databases">
        <authorList>
            <person name="Sayadi A."/>
        </authorList>
    </citation>
    <scope>NUCLEOTIDE SEQUENCE</scope>
</reference>
<dbReference type="SUPFAM" id="SSF57716">
    <property type="entry name" value="Glucocorticoid receptor-like (DNA-binding domain)"/>
    <property type="match status" value="1"/>
</dbReference>
<keyword evidence="9" id="KW-1185">Reference proteome</keyword>
<dbReference type="InterPro" id="IPR006612">
    <property type="entry name" value="THAP_Znf"/>
</dbReference>
<feature type="region of interest" description="Disordered" evidence="6">
    <location>
        <begin position="83"/>
        <end position="121"/>
    </location>
</feature>
<dbReference type="SMART" id="SM00980">
    <property type="entry name" value="THAP"/>
    <property type="match status" value="1"/>
</dbReference>
<keyword evidence="2 5" id="KW-0863">Zinc-finger</keyword>
<evidence type="ECO:0000313" key="9">
    <source>
        <dbReference type="Proteomes" id="UP001152888"/>
    </source>
</evidence>
<dbReference type="Pfam" id="PF05485">
    <property type="entry name" value="THAP"/>
    <property type="match status" value="1"/>
</dbReference>
<dbReference type="GO" id="GO:0003677">
    <property type="term" value="F:DNA binding"/>
    <property type="evidence" value="ECO:0007669"/>
    <property type="project" value="UniProtKB-UniRule"/>
</dbReference>
<proteinExistence type="predicted"/>
<evidence type="ECO:0000256" key="5">
    <source>
        <dbReference type="PROSITE-ProRule" id="PRU00309"/>
    </source>
</evidence>
<evidence type="ECO:0000256" key="4">
    <source>
        <dbReference type="ARBA" id="ARBA00023125"/>
    </source>
</evidence>
<feature type="compositionally biased region" description="Low complexity" evidence="6">
    <location>
        <begin position="94"/>
        <end position="112"/>
    </location>
</feature>
<evidence type="ECO:0000256" key="3">
    <source>
        <dbReference type="ARBA" id="ARBA00022833"/>
    </source>
</evidence>
<dbReference type="AlphaFoldDB" id="A0A9P0JS44"/>
<evidence type="ECO:0000256" key="1">
    <source>
        <dbReference type="ARBA" id="ARBA00022723"/>
    </source>
</evidence>
<keyword evidence="4 5" id="KW-0238">DNA-binding</keyword>
<protein>
    <recommendedName>
        <fullName evidence="7">THAP-type domain-containing protein</fullName>
    </recommendedName>
</protein>
<gene>
    <name evidence="8" type="ORF">ACAOBT_LOCUS2366</name>
</gene>
<keyword evidence="1" id="KW-0479">Metal-binding</keyword>